<reference evidence="2 3" key="1">
    <citation type="submission" date="2016-04" db="EMBL/GenBank/DDBJ databases">
        <title>Complete genome sequence of natural rubber-degrading, novel Gram-negative bacterium, Rhizobacter gummiphilus strain NS21.</title>
        <authorList>
            <person name="Tabata M."/>
            <person name="Kasai D."/>
            <person name="Fukuda M."/>
        </authorList>
    </citation>
    <scope>NUCLEOTIDE SEQUENCE [LARGE SCALE GENOMIC DNA]</scope>
    <source>
        <strain evidence="2 3">NS21</strain>
    </source>
</reference>
<feature type="chain" id="PRO_5012190620" description="Type II secretion system protein GspH" evidence="1">
    <location>
        <begin position="18"/>
        <end position="136"/>
    </location>
</feature>
<gene>
    <name evidence="2" type="ORF">A4W93_05645</name>
</gene>
<evidence type="ECO:0000256" key="1">
    <source>
        <dbReference type="SAM" id="SignalP"/>
    </source>
</evidence>
<organism evidence="2 3">
    <name type="scientific">Piscinibacter gummiphilus</name>
    <dbReference type="NCBI Taxonomy" id="946333"/>
    <lineage>
        <taxon>Bacteria</taxon>
        <taxon>Pseudomonadati</taxon>
        <taxon>Pseudomonadota</taxon>
        <taxon>Betaproteobacteria</taxon>
        <taxon>Burkholderiales</taxon>
        <taxon>Sphaerotilaceae</taxon>
        <taxon>Piscinibacter</taxon>
    </lineage>
</organism>
<evidence type="ECO:0008006" key="4">
    <source>
        <dbReference type="Google" id="ProtNLM"/>
    </source>
</evidence>
<evidence type="ECO:0000313" key="3">
    <source>
        <dbReference type="Proteomes" id="UP000193427"/>
    </source>
</evidence>
<keyword evidence="3" id="KW-1185">Reference proteome</keyword>
<sequence>MLVVVLIAVASSLATFAIRDPSSTQLENEAARLASLLEAARAQSRATGIAVRWEPRPVSPDTEGFRFVGLTPGNELPRRWLGEGVSAEIVGQPALMLGPEPIIGRQRLVLRLNDQRLTLATDGLSPFTVVAEETPQ</sequence>
<dbReference type="AlphaFoldDB" id="A0A1W6LHP9"/>
<protein>
    <recommendedName>
        <fullName evidence="4">Type II secretion system protein GspH</fullName>
    </recommendedName>
</protein>
<name>A0A1W6LHP9_9BURK</name>
<dbReference type="KEGG" id="rgu:A4W93_05645"/>
<dbReference type="Proteomes" id="UP000193427">
    <property type="component" value="Chromosome"/>
</dbReference>
<dbReference type="EMBL" id="CP015118">
    <property type="protein sequence ID" value="ARN23748.1"/>
    <property type="molecule type" value="Genomic_DNA"/>
</dbReference>
<evidence type="ECO:0000313" key="2">
    <source>
        <dbReference type="EMBL" id="ARN23748.1"/>
    </source>
</evidence>
<dbReference type="STRING" id="946333.A4W93_05645"/>
<accession>A0A1W6LHP9</accession>
<keyword evidence="1" id="KW-0732">Signal</keyword>
<proteinExistence type="predicted"/>
<feature type="signal peptide" evidence="1">
    <location>
        <begin position="1"/>
        <end position="17"/>
    </location>
</feature>